<dbReference type="PANTHER" id="PTHR35936:SF17">
    <property type="entry name" value="ARGININE-BINDING EXTRACELLULAR PROTEIN ARTP"/>
    <property type="match status" value="1"/>
</dbReference>
<sequence length="241" mass="26033">MQTIARDELAPTGALRVGLNLANPLLIKRGADLSEPSGIAPDLARELARRLGVPVSFVLYETPGELAAAANANEWDVGLIGADPLRAAEISFTSPYLLIDATYLVPPDSPIRAVNDVDCEGVRISLFDGSAYDLYLRRTLRHATLHGADSIEASFRIFESQRLEALAGLRPYLLAEQGRMPGSRVLDGRFTAIQQAIGTPKRRTEGARYLQHFVEDVVSEGLVGLMIGRNDVRGVTVAALA</sequence>
<evidence type="ECO:0000313" key="3">
    <source>
        <dbReference type="EMBL" id="CAG9173392.1"/>
    </source>
</evidence>
<reference evidence="3 4" key="1">
    <citation type="submission" date="2021-08" db="EMBL/GenBank/DDBJ databases">
        <authorList>
            <person name="Peeters C."/>
        </authorList>
    </citation>
    <scope>NUCLEOTIDE SEQUENCE [LARGE SCALE GENOMIC DNA]</scope>
    <source>
        <strain evidence="3 4">LMG 23992</strain>
    </source>
</reference>
<protein>
    <recommendedName>
        <fullName evidence="2">Solute-binding protein family 3/N-terminal domain-containing protein</fullName>
    </recommendedName>
</protein>
<proteinExistence type="predicted"/>
<evidence type="ECO:0000259" key="2">
    <source>
        <dbReference type="SMART" id="SM00062"/>
    </source>
</evidence>
<accession>A0ABN7YNG6</accession>
<dbReference type="Proteomes" id="UP000727654">
    <property type="component" value="Unassembled WGS sequence"/>
</dbReference>
<keyword evidence="1" id="KW-0732">Signal</keyword>
<evidence type="ECO:0000256" key="1">
    <source>
        <dbReference type="ARBA" id="ARBA00022729"/>
    </source>
</evidence>
<keyword evidence="4" id="KW-1185">Reference proteome</keyword>
<dbReference type="InterPro" id="IPR001638">
    <property type="entry name" value="Solute-binding_3/MltF_N"/>
</dbReference>
<dbReference type="EMBL" id="CAJZAI010000005">
    <property type="protein sequence ID" value="CAG9173392.1"/>
    <property type="molecule type" value="Genomic_DNA"/>
</dbReference>
<organism evidence="3 4">
    <name type="scientific">Cupriavidus laharis</name>
    <dbReference type="NCBI Taxonomy" id="151654"/>
    <lineage>
        <taxon>Bacteria</taxon>
        <taxon>Pseudomonadati</taxon>
        <taxon>Pseudomonadota</taxon>
        <taxon>Betaproteobacteria</taxon>
        <taxon>Burkholderiales</taxon>
        <taxon>Burkholderiaceae</taxon>
        <taxon>Cupriavidus</taxon>
    </lineage>
</organism>
<name>A0ABN7YNG6_9BURK</name>
<comment type="caution">
    <text evidence="3">The sequence shown here is derived from an EMBL/GenBank/DDBJ whole genome shotgun (WGS) entry which is preliminary data.</text>
</comment>
<dbReference type="RefSeq" id="WP_224080050.1">
    <property type="nucleotide sequence ID" value="NZ_CAJZAI010000005.1"/>
</dbReference>
<dbReference type="Gene3D" id="3.40.190.10">
    <property type="entry name" value="Periplasmic binding protein-like II"/>
    <property type="match status" value="2"/>
</dbReference>
<dbReference type="PANTHER" id="PTHR35936">
    <property type="entry name" value="MEMBRANE-BOUND LYTIC MUREIN TRANSGLYCOSYLASE F"/>
    <property type="match status" value="1"/>
</dbReference>
<dbReference type="Pfam" id="PF00497">
    <property type="entry name" value="SBP_bac_3"/>
    <property type="match status" value="1"/>
</dbReference>
<gene>
    <name evidence="3" type="ORF">LMG23992_02436</name>
</gene>
<dbReference type="SUPFAM" id="SSF53850">
    <property type="entry name" value="Periplasmic binding protein-like II"/>
    <property type="match status" value="1"/>
</dbReference>
<dbReference type="SMART" id="SM00062">
    <property type="entry name" value="PBPb"/>
    <property type="match status" value="1"/>
</dbReference>
<feature type="domain" description="Solute-binding protein family 3/N-terminal" evidence="2">
    <location>
        <begin position="14"/>
        <end position="230"/>
    </location>
</feature>
<evidence type="ECO:0000313" key="4">
    <source>
        <dbReference type="Proteomes" id="UP000727654"/>
    </source>
</evidence>